<dbReference type="AlphaFoldDB" id="A0ABD3ESQ7"/>
<reference evidence="2 3" key="1">
    <citation type="submission" date="2024-09" db="EMBL/GenBank/DDBJ databases">
        <title>Genome sequencing and assembly of Phytophthora oleae, isolate VK10A, causative agent of rot of olive drupes.</title>
        <authorList>
            <person name="Conti Taguali S."/>
            <person name="Riolo M."/>
            <person name="La Spada F."/>
            <person name="Cacciola S.O."/>
            <person name="Dionisio G."/>
        </authorList>
    </citation>
    <scope>NUCLEOTIDE SEQUENCE [LARGE SCALE GENOMIC DNA]</scope>
    <source>
        <strain evidence="2 3">VK10A</strain>
    </source>
</reference>
<organism evidence="2 3">
    <name type="scientific">Phytophthora oleae</name>
    <dbReference type="NCBI Taxonomy" id="2107226"/>
    <lineage>
        <taxon>Eukaryota</taxon>
        <taxon>Sar</taxon>
        <taxon>Stramenopiles</taxon>
        <taxon>Oomycota</taxon>
        <taxon>Peronosporomycetes</taxon>
        <taxon>Peronosporales</taxon>
        <taxon>Peronosporaceae</taxon>
        <taxon>Phytophthora</taxon>
    </lineage>
</organism>
<protein>
    <recommendedName>
        <fullName evidence="4">Glycosyltransferase 2-like domain-containing protein</fullName>
    </recommendedName>
</protein>
<dbReference type="Pfam" id="PF11397">
    <property type="entry name" value="GlcNAc"/>
    <property type="match status" value="1"/>
</dbReference>
<dbReference type="EMBL" id="JBIMZQ010000075">
    <property type="protein sequence ID" value="KAL3656722.1"/>
    <property type="molecule type" value="Genomic_DNA"/>
</dbReference>
<evidence type="ECO:0000313" key="3">
    <source>
        <dbReference type="Proteomes" id="UP001632037"/>
    </source>
</evidence>
<accession>A0ABD3ESQ7</accession>
<name>A0ABD3ESQ7_9STRA</name>
<dbReference type="PANTHER" id="PTHR34496">
    <property type="entry name" value="GLCNAC TRANSFERASE-RELATED"/>
    <property type="match status" value="1"/>
</dbReference>
<comment type="caution">
    <text evidence="2">The sequence shown here is derived from an EMBL/GenBank/DDBJ whole genome shotgun (WGS) entry which is preliminary data.</text>
</comment>
<dbReference type="InterPro" id="IPR021067">
    <property type="entry name" value="Glycosyltransferase"/>
</dbReference>
<dbReference type="Proteomes" id="UP001632037">
    <property type="component" value="Unassembled WGS sequence"/>
</dbReference>
<dbReference type="PANTHER" id="PTHR34496:SF6">
    <property type="entry name" value="GLYCOSYLTRANSFERASE 2-LIKE DOMAIN-CONTAINING PROTEIN"/>
    <property type="match status" value="1"/>
</dbReference>
<feature type="region of interest" description="Disordered" evidence="1">
    <location>
        <begin position="1"/>
        <end position="30"/>
    </location>
</feature>
<keyword evidence="3" id="KW-1185">Reference proteome</keyword>
<evidence type="ECO:0008006" key="4">
    <source>
        <dbReference type="Google" id="ProtNLM"/>
    </source>
</evidence>
<gene>
    <name evidence="2" type="ORF">V7S43_018386</name>
</gene>
<sequence length="577" mass="65043">MRRRVAVSKETSKKDRVYSTPRPSRSSSFSDFRSTARIMKGLLSLSVTVLASTSSAFDDGIPIVNVLRTTTNLELNPSVQHIPLDPYDKSLRPPPAKVPNTFEIHIGSSVFRDGHRCGKTLFTALKRAVYPERLRFGILEQLVEGDPTCLDEYCIMAADEWPDYPECRYKDQIQVNPRPAAEASGCTTARHQQQKMIGDEEFCLQVDGHSIFTNGWDEIMLDEWKRIDNEMAILTVYPHDLHDFIKENGDNNAPDWIPHLCTTIKGGNGLTRIVGASIKRNANFPQMAALWGGGLSFSKCHAERNVPVDSHTPWLWDGEEFLRSADYWTHGYDLYSPSKIGNVLYHNYSKKPASFWESPVDPKVKSLDSEMTHNRVRLRVGLGFKGPVDGYELDKYKFGTARTFQQYLKFANMSFEGWMNETNSCGQLHWVPYTNATEVEEIVGDSWKMNALDPASVPTPQQHIATEKNRFQDLDETDKHVARAMAEYGEDEPEDSVKQRLVVAHKENGAGIGDEKPGIVQLRQENSQQARRKRSNLPAWGLLAVVLAALFVTLSSDSKSQAIRQACISKAPHLSHD</sequence>
<evidence type="ECO:0000313" key="2">
    <source>
        <dbReference type="EMBL" id="KAL3656722.1"/>
    </source>
</evidence>
<feature type="compositionally biased region" description="Low complexity" evidence="1">
    <location>
        <begin position="19"/>
        <end position="30"/>
    </location>
</feature>
<proteinExistence type="predicted"/>
<evidence type="ECO:0000256" key="1">
    <source>
        <dbReference type="SAM" id="MobiDB-lite"/>
    </source>
</evidence>